<organism evidence="2 3">
    <name type="scientific">Streptomyces ferrugineus</name>
    <dbReference type="NCBI Taxonomy" id="1413221"/>
    <lineage>
        <taxon>Bacteria</taxon>
        <taxon>Bacillati</taxon>
        <taxon>Actinomycetota</taxon>
        <taxon>Actinomycetes</taxon>
        <taxon>Kitasatosporales</taxon>
        <taxon>Streptomycetaceae</taxon>
        <taxon>Streptomyces</taxon>
    </lineage>
</organism>
<protein>
    <recommendedName>
        <fullName evidence="4">Secreted protein</fullName>
    </recommendedName>
</protein>
<dbReference type="RefSeq" id="WP_194041767.1">
    <property type="nucleotide sequence ID" value="NZ_CP063373.1"/>
</dbReference>
<accession>A0A7M2SIG2</accession>
<feature type="chain" id="PRO_5030899216" description="Secreted protein" evidence="1">
    <location>
        <begin position="31"/>
        <end position="142"/>
    </location>
</feature>
<keyword evidence="3" id="KW-1185">Reference proteome</keyword>
<dbReference type="KEGG" id="sfeu:IM697_39975"/>
<gene>
    <name evidence="2" type="ORF">IM697_39975</name>
</gene>
<feature type="signal peptide" evidence="1">
    <location>
        <begin position="1"/>
        <end position="30"/>
    </location>
</feature>
<dbReference type="EMBL" id="CP063373">
    <property type="protein sequence ID" value="QOV36130.1"/>
    <property type="molecule type" value="Genomic_DNA"/>
</dbReference>
<evidence type="ECO:0000313" key="2">
    <source>
        <dbReference type="EMBL" id="QOV36130.1"/>
    </source>
</evidence>
<evidence type="ECO:0000313" key="3">
    <source>
        <dbReference type="Proteomes" id="UP000594205"/>
    </source>
</evidence>
<reference evidence="2 3" key="1">
    <citation type="submission" date="2020-10" db="EMBL/GenBank/DDBJ databases">
        <title>Streptomyces ferrugineus complate genome analysis.</title>
        <authorList>
            <person name="Anwar N."/>
        </authorList>
    </citation>
    <scope>NUCLEOTIDE SEQUENCE [LARGE SCALE GENOMIC DNA]</scope>
    <source>
        <strain evidence="2 3">CCTCC AA2014009</strain>
    </source>
</reference>
<evidence type="ECO:0008006" key="4">
    <source>
        <dbReference type="Google" id="ProtNLM"/>
    </source>
</evidence>
<proteinExistence type="predicted"/>
<evidence type="ECO:0000256" key="1">
    <source>
        <dbReference type="SAM" id="SignalP"/>
    </source>
</evidence>
<keyword evidence="1" id="KW-0732">Signal</keyword>
<dbReference type="AlphaFoldDB" id="A0A7M2SIG2"/>
<dbReference type="Proteomes" id="UP000594205">
    <property type="component" value="Chromosome"/>
</dbReference>
<sequence>MKLKRRLTTAAMGVAASGVLIVATAGAAHAASKSVSRTGVSVSASWDWSANSLKDVDYSVKDTRCDANDVYARMRVYTKLNQDGTDTSKRYNSAGCGTAVDYKDLRFDASNHITGIRVYACVDDAGSDSCSRSGFIDNPKVD</sequence>
<name>A0A7M2SIG2_9ACTN</name>